<gene>
    <name evidence="2" type="ORF">JEM65_20965</name>
</gene>
<dbReference type="Pfam" id="PF12802">
    <property type="entry name" value="MarR_2"/>
    <property type="match status" value="1"/>
</dbReference>
<dbReference type="InterPro" id="IPR036388">
    <property type="entry name" value="WH-like_DNA-bd_sf"/>
</dbReference>
<comment type="caution">
    <text evidence="2">The sequence shown here is derived from an EMBL/GenBank/DDBJ whole genome shotgun (WGS) entry which is preliminary data.</text>
</comment>
<accession>A0A934KYZ1</accession>
<organism evidence="2 3">
    <name type="scientific">Gelidibacter salicanalis</name>
    <dbReference type="NCBI Taxonomy" id="291193"/>
    <lineage>
        <taxon>Bacteria</taxon>
        <taxon>Pseudomonadati</taxon>
        <taxon>Bacteroidota</taxon>
        <taxon>Flavobacteriia</taxon>
        <taxon>Flavobacteriales</taxon>
        <taxon>Flavobacteriaceae</taxon>
        <taxon>Gelidibacter</taxon>
    </lineage>
</organism>
<dbReference type="PANTHER" id="PTHR33164:SF43">
    <property type="entry name" value="HTH-TYPE TRANSCRIPTIONAL REPRESSOR YETL"/>
    <property type="match status" value="1"/>
</dbReference>
<dbReference type="InterPro" id="IPR039422">
    <property type="entry name" value="MarR/SlyA-like"/>
</dbReference>
<protein>
    <submittedName>
        <fullName evidence="2">MarR family transcriptional regulator</fullName>
    </submittedName>
</protein>
<evidence type="ECO:0000313" key="2">
    <source>
        <dbReference type="EMBL" id="MBJ7883103.1"/>
    </source>
</evidence>
<dbReference type="RefSeq" id="WP_199603680.1">
    <property type="nucleotide sequence ID" value="NZ_JAEHJZ010000097.1"/>
</dbReference>
<dbReference type="PANTHER" id="PTHR33164">
    <property type="entry name" value="TRANSCRIPTIONAL REGULATOR, MARR FAMILY"/>
    <property type="match status" value="1"/>
</dbReference>
<dbReference type="EMBL" id="JAEHJZ010000097">
    <property type="protein sequence ID" value="MBJ7883103.1"/>
    <property type="molecule type" value="Genomic_DNA"/>
</dbReference>
<name>A0A934KYZ1_9FLAO</name>
<dbReference type="Gene3D" id="1.10.10.10">
    <property type="entry name" value="Winged helix-like DNA-binding domain superfamily/Winged helix DNA-binding domain"/>
    <property type="match status" value="1"/>
</dbReference>
<sequence length="200" mass="22924">MKHSVFNTSEQQMDVASKIVVGLERISEVFKVLLWEHGKAIGLSPIQIQILIFIAYHNYEFCSVSHLAMEFNVSKPTISDAVKVLESKKLIVKEFSPNDKRSYNIQLSEEGKETVKHTEHFANPIKKQLSDIEGLDNFYELLSNLIYKLHTTGLLTVQRMCYSCKFYDKNEGGHYCKLLEKPLLATDIRMDCPEFESVAS</sequence>
<dbReference type="InterPro" id="IPR036390">
    <property type="entry name" value="WH_DNA-bd_sf"/>
</dbReference>
<dbReference type="Proteomes" id="UP000662373">
    <property type="component" value="Unassembled WGS sequence"/>
</dbReference>
<dbReference type="SUPFAM" id="SSF46785">
    <property type="entry name" value="Winged helix' DNA-binding domain"/>
    <property type="match status" value="1"/>
</dbReference>
<dbReference type="InterPro" id="IPR011991">
    <property type="entry name" value="ArsR-like_HTH"/>
</dbReference>
<dbReference type="InterPro" id="IPR000835">
    <property type="entry name" value="HTH_MarR-typ"/>
</dbReference>
<evidence type="ECO:0000259" key="1">
    <source>
        <dbReference type="PROSITE" id="PS50995"/>
    </source>
</evidence>
<reference evidence="2 3" key="1">
    <citation type="submission" date="2020-09" db="EMBL/GenBank/DDBJ databases">
        <title>Draft genome of Gelidibacter salicanalis PAMC21136.</title>
        <authorList>
            <person name="Park H."/>
        </authorList>
    </citation>
    <scope>NUCLEOTIDE SEQUENCE [LARGE SCALE GENOMIC DNA]</scope>
    <source>
        <strain evidence="2 3">PAMC21136</strain>
    </source>
</reference>
<dbReference type="GO" id="GO:0003700">
    <property type="term" value="F:DNA-binding transcription factor activity"/>
    <property type="evidence" value="ECO:0007669"/>
    <property type="project" value="InterPro"/>
</dbReference>
<dbReference type="GO" id="GO:0006950">
    <property type="term" value="P:response to stress"/>
    <property type="evidence" value="ECO:0007669"/>
    <property type="project" value="TreeGrafter"/>
</dbReference>
<dbReference type="SMART" id="SM00347">
    <property type="entry name" value="HTH_MARR"/>
    <property type="match status" value="1"/>
</dbReference>
<proteinExistence type="predicted"/>
<evidence type="ECO:0000313" key="3">
    <source>
        <dbReference type="Proteomes" id="UP000662373"/>
    </source>
</evidence>
<dbReference type="PROSITE" id="PS50995">
    <property type="entry name" value="HTH_MARR_2"/>
    <property type="match status" value="1"/>
</dbReference>
<keyword evidence="3" id="KW-1185">Reference proteome</keyword>
<dbReference type="AlphaFoldDB" id="A0A934KYZ1"/>
<feature type="domain" description="HTH marR-type" evidence="1">
    <location>
        <begin position="16"/>
        <end position="151"/>
    </location>
</feature>
<dbReference type="CDD" id="cd00090">
    <property type="entry name" value="HTH_ARSR"/>
    <property type="match status" value="1"/>
</dbReference>